<keyword evidence="2" id="KW-1185">Reference proteome</keyword>
<protein>
    <submittedName>
        <fullName evidence="1">General transcription factor 3C polypeptide 3</fullName>
    </submittedName>
</protein>
<gene>
    <name evidence="1" type="ORF">F511_26527</name>
</gene>
<evidence type="ECO:0000313" key="2">
    <source>
        <dbReference type="Proteomes" id="UP000250235"/>
    </source>
</evidence>
<reference evidence="1 2" key="1">
    <citation type="journal article" date="2015" name="Proc. Natl. Acad. Sci. U.S.A.">
        <title>The resurrection genome of Boea hygrometrica: A blueprint for survival of dehydration.</title>
        <authorList>
            <person name="Xiao L."/>
            <person name="Yang G."/>
            <person name="Zhang L."/>
            <person name="Yang X."/>
            <person name="Zhao S."/>
            <person name="Ji Z."/>
            <person name="Zhou Q."/>
            <person name="Hu M."/>
            <person name="Wang Y."/>
            <person name="Chen M."/>
            <person name="Xu Y."/>
            <person name="Jin H."/>
            <person name="Xiao X."/>
            <person name="Hu G."/>
            <person name="Bao F."/>
            <person name="Hu Y."/>
            <person name="Wan P."/>
            <person name="Li L."/>
            <person name="Deng X."/>
            <person name="Kuang T."/>
            <person name="Xiang C."/>
            <person name="Zhu J.K."/>
            <person name="Oliver M.J."/>
            <person name="He Y."/>
        </authorList>
    </citation>
    <scope>NUCLEOTIDE SEQUENCE [LARGE SCALE GENOMIC DNA]</scope>
    <source>
        <strain evidence="2">cv. XS01</strain>
    </source>
</reference>
<name>A0A2Z7BQA7_9LAMI</name>
<evidence type="ECO:0000313" key="1">
    <source>
        <dbReference type="EMBL" id="KZV36773.1"/>
    </source>
</evidence>
<organism evidence="1 2">
    <name type="scientific">Dorcoceras hygrometricum</name>
    <dbReference type="NCBI Taxonomy" id="472368"/>
    <lineage>
        <taxon>Eukaryota</taxon>
        <taxon>Viridiplantae</taxon>
        <taxon>Streptophyta</taxon>
        <taxon>Embryophyta</taxon>
        <taxon>Tracheophyta</taxon>
        <taxon>Spermatophyta</taxon>
        <taxon>Magnoliopsida</taxon>
        <taxon>eudicotyledons</taxon>
        <taxon>Gunneridae</taxon>
        <taxon>Pentapetalae</taxon>
        <taxon>asterids</taxon>
        <taxon>lamiids</taxon>
        <taxon>Lamiales</taxon>
        <taxon>Gesneriaceae</taxon>
        <taxon>Didymocarpoideae</taxon>
        <taxon>Trichosporeae</taxon>
        <taxon>Loxocarpinae</taxon>
        <taxon>Dorcoceras</taxon>
    </lineage>
</organism>
<accession>A0A2Z7BQA7</accession>
<dbReference type="EMBL" id="KV003220">
    <property type="protein sequence ID" value="KZV36773.1"/>
    <property type="molecule type" value="Genomic_DNA"/>
</dbReference>
<dbReference type="Proteomes" id="UP000250235">
    <property type="component" value="Unassembled WGS sequence"/>
</dbReference>
<dbReference type="AlphaFoldDB" id="A0A2Z7BQA7"/>
<proteinExistence type="predicted"/>
<sequence length="106" mass="11255">MAAPQRAHVRPRDRALVARWPRMMRGRWLLISRTGCAICQGPLHAGGARWLLSSAIVAPPPGASLAMHRASRGNARPCAARYAAAVASVRPPSDDVSGSVATANFF</sequence>